<sequence>MIHIRYVQEEDRAFWFKLDKHLPESEFERKIRDKMGRGIDY</sequence>
<gene>
    <name evidence="1" type="ORF">LAD12857_36420</name>
</gene>
<dbReference type="RefSeq" id="WP_346065919.1">
    <property type="nucleotide sequence ID" value="NZ_BRPJ01000075.1"/>
</dbReference>
<evidence type="ECO:0000313" key="2">
    <source>
        <dbReference type="Proteomes" id="UP001419084"/>
    </source>
</evidence>
<proteinExistence type="predicted"/>
<comment type="caution">
    <text evidence="1">The sequence shown here is derived from an EMBL/GenBank/DDBJ whole genome shotgun (WGS) entry which is preliminary data.</text>
</comment>
<organism evidence="1 2">
    <name type="scientific">Lacrimispora amygdalina</name>
    <dbReference type="NCBI Taxonomy" id="253257"/>
    <lineage>
        <taxon>Bacteria</taxon>
        <taxon>Bacillati</taxon>
        <taxon>Bacillota</taxon>
        <taxon>Clostridia</taxon>
        <taxon>Lachnospirales</taxon>
        <taxon>Lachnospiraceae</taxon>
        <taxon>Lacrimispora</taxon>
    </lineage>
</organism>
<protein>
    <submittedName>
        <fullName evidence="1">Uncharacterized protein</fullName>
    </submittedName>
</protein>
<dbReference type="Proteomes" id="UP001419084">
    <property type="component" value="Unassembled WGS sequence"/>
</dbReference>
<reference evidence="1 2" key="1">
    <citation type="journal article" date="2024" name="Int. J. Syst. Evol. Microbiol.">
        <title>Lacrimispora brassicae sp. nov. isolated from fermented cabbage, and proposal of Clostridium indicum Gundawar et al. 2019 and Clostridium methoxybenzovorans Mechichi et al. 1999 as heterotypic synonyms of Lacrimispora amygdalina (Parshina et al. 2003) Haas and Blanchard 2020 and Lacrimispora indolis (McClung and McCoy 1957) Haas and Blanchard 2020, respectively.</title>
        <authorList>
            <person name="Kobayashi H."/>
            <person name="Tanizawa Y."/>
            <person name="Sakamoto M."/>
            <person name="Ohkuma M."/>
            <person name="Tohno M."/>
        </authorList>
    </citation>
    <scope>NUCLEOTIDE SEQUENCE [LARGE SCALE GENOMIC DNA]</scope>
    <source>
        <strain evidence="1 2">DSM 12857</strain>
    </source>
</reference>
<evidence type="ECO:0000313" key="1">
    <source>
        <dbReference type="EMBL" id="GLB31719.1"/>
    </source>
</evidence>
<name>A0ABQ5M9S2_9FIRM</name>
<dbReference type="EMBL" id="BRPJ01000075">
    <property type="protein sequence ID" value="GLB31719.1"/>
    <property type="molecule type" value="Genomic_DNA"/>
</dbReference>
<keyword evidence="2" id="KW-1185">Reference proteome</keyword>
<accession>A0ABQ5M9S2</accession>